<feature type="domain" description="Xylanolytic transcriptional activator regulatory" evidence="9">
    <location>
        <begin position="268"/>
        <end position="347"/>
    </location>
</feature>
<evidence type="ECO:0000256" key="6">
    <source>
        <dbReference type="ARBA" id="ARBA00023242"/>
    </source>
</evidence>
<protein>
    <submittedName>
        <fullName evidence="10">Fungal specific transcription factor domain-containing protein</fullName>
    </submittedName>
</protein>
<evidence type="ECO:0000313" key="11">
    <source>
        <dbReference type="Proteomes" id="UP001163105"/>
    </source>
</evidence>
<sequence>MAGAETAARQSLAKRLERVEEAIARTEALKEGSRTPSDISSGSTPHGLDQTIRQNSVVTNHGCPVCRSKSSVQLPSSRSANAPLGQIYFAGQNFGAICSRNGVPHFTSSGEQWIYSQTGQWPRFEDIYGTDLAGPGGAAAASTLYSLSNRSQQGSEAQLPPKWVVQSLLDEFLASDFSLVFPLIDRVMFDETLKLAYSRQKQPLLCEFVGAKACVFAFVSMASSRFTELEAASYIDPDACAKEAQVLLADFLEDASVTTLQTIFMLAAIMYHAVACRTVFALGAHTTTVSRSTGRALTPAEREDRHVRHLFWLCYSFDKDIALRTGQPPIIRDDFCDMTLPDGYVQDRYDRHRCGSDSKAPWFPNDLRLSLIKSKAVDAIYSNVALRKSDAELLRTIREMDDELERWRVSIPAEFSPALSVRRAVQLDDLDKSRSMLHIELHLDYHYLLNIIHCASGRCVFNQEGPDKDKTYGVESSLDLAMEASRSTLVYLSAMAPRLASETFWLDFLSRLPMASENAVHDVELLSTASDVIRSMPLHRETAYETAYLRRMDCFVAELSRLGKALYLNHLVRIKVVGLLPPVPPLVRHDTLPRRSSTAVAAVSVAMVVVVVVVDLIYKVAVKVRMTKRPRRDGVAAPARLVAQVRHKGALHAARVLEVLRVVGARVARRAVVREDEDSALSSTLLVLLRLLLWTPLLDLLLPPLPTLLLTLLLALFLRLRTGEVGRRGGGGGGVGDACGEGESADFIVEPGEVTHDGMEAKSETNNAAVDSCSGVMCEKSVHPSTVTSSERSNRRRSMNTNCPVVPLPWPLLASARLVSSFARSKRRIASSASFTVIDIVISTSTSTSNVIEAVRLMVAEDIEDDGKLAQLALEERVQPRVVRVAHVPEEREVRRARRDGEVAVHGQVARRLEVQVRHDLDAGRHTRARRRRVLESRTLVMRRAGHDECSILARKGIPSAVWFEDALFFYGSDTAVFDLYMLVPDVGAASAILQSDGFRETGVGSLFPNDERASRASGGVRLKRVGADEDADGTVLLGAADWKFDLRNTELSSPAPVPQLSSFLESIMERWLSMSGEVCDEHYLWFLSLANLIGYAYTLQGPNRELVRRPEYAEQLQPRFRELHYDMVAEYPKKSGILSYGKHEYHVIRYREIQEGKFTPRPYPSGNFPPSLAEYPRLTGLDASTPTPRRKRRSPANSQSPNLAASQSLDITPDTMAPKYEAVHTTGAPQPLPQFSQAVKYNGMVYLSGNIGAIPGKAFELVQGTVKDRARQAIRNIAAILEASGSRLENIVKLNIYITTMKDFALVNEAYDEFFTWDPKPARTCVAVHELPLGTDVEIECTAHLDQAARL</sequence>
<evidence type="ECO:0000256" key="4">
    <source>
        <dbReference type="ARBA" id="ARBA00023125"/>
    </source>
</evidence>
<dbReference type="SUPFAM" id="SSF55298">
    <property type="entry name" value="YjgF-like"/>
    <property type="match status" value="1"/>
</dbReference>
<evidence type="ECO:0000256" key="3">
    <source>
        <dbReference type="ARBA" id="ARBA00023015"/>
    </source>
</evidence>
<evidence type="ECO:0000256" key="7">
    <source>
        <dbReference type="SAM" id="MobiDB-lite"/>
    </source>
</evidence>
<dbReference type="GO" id="GO:0005634">
    <property type="term" value="C:nucleus"/>
    <property type="evidence" value="ECO:0007669"/>
    <property type="project" value="UniProtKB-SubCell"/>
</dbReference>
<dbReference type="InterPro" id="IPR006175">
    <property type="entry name" value="YjgF/YER057c/UK114"/>
</dbReference>
<comment type="subcellular location">
    <subcellularLocation>
        <location evidence="1">Nucleus</location>
    </subcellularLocation>
</comment>
<evidence type="ECO:0000256" key="2">
    <source>
        <dbReference type="ARBA" id="ARBA00010552"/>
    </source>
</evidence>
<dbReference type="GO" id="GO:0008270">
    <property type="term" value="F:zinc ion binding"/>
    <property type="evidence" value="ECO:0007669"/>
    <property type="project" value="InterPro"/>
</dbReference>
<evidence type="ECO:0000256" key="5">
    <source>
        <dbReference type="ARBA" id="ARBA00023163"/>
    </source>
</evidence>
<dbReference type="Gene3D" id="3.30.1330.40">
    <property type="entry name" value="RutC-like"/>
    <property type="match status" value="1"/>
</dbReference>
<dbReference type="Proteomes" id="UP001163105">
    <property type="component" value="Unassembled WGS sequence"/>
</dbReference>
<dbReference type="GO" id="GO:0006351">
    <property type="term" value="P:DNA-templated transcription"/>
    <property type="evidence" value="ECO:0007669"/>
    <property type="project" value="InterPro"/>
</dbReference>
<evidence type="ECO:0000259" key="9">
    <source>
        <dbReference type="SMART" id="SM00906"/>
    </source>
</evidence>
<dbReference type="Pfam" id="PF01042">
    <property type="entry name" value="Ribonuc_L-PSP"/>
    <property type="match status" value="1"/>
</dbReference>
<feature type="transmembrane region" description="Helical" evidence="8">
    <location>
        <begin position="599"/>
        <end position="622"/>
    </location>
</feature>
<dbReference type="FunFam" id="3.30.1330.40:FF:000001">
    <property type="entry name" value="L-PSP family endoribonuclease"/>
    <property type="match status" value="1"/>
</dbReference>
<accession>A0AB34G2N8</accession>
<keyword evidence="8" id="KW-0812">Transmembrane</keyword>
<keyword evidence="8" id="KW-0472">Membrane</keyword>
<dbReference type="InterPro" id="IPR050987">
    <property type="entry name" value="AtrR-like"/>
</dbReference>
<keyword evidence="4" id="KW-0238">DNA-binding</keyword>
<evidence type="ECO:0000313" key="10">
    <source>
        <dbReference type="EMBL" id="KAJ6445414.1"/>
    </source>
</evidence>
<dbReference type="PANTHER" id="PTHR46910:SF37">
    <property type="entry name" value="ZN(II)2CYS6 TRANSCRIPTION FACTOR (EUROFUNG)"/>
    <property type="match status" value="1"/>
</dbReference>
<keyword evidence="6" id="KW-0539">Nucleus</keyword>
<dbReference type="GO" id="GO:0003677">
    <property type="term" value="F:DNA binding"/>
    <property type="evidence" value="ECO:0007669"/>
    <property type="project" value="UniProtKB-KW"/>
</dbReference>
<dbReference type="Pfam" id="PF04082">
    <property type="entry name" value="Fungal_trans"/>
    <property type="match status" value="1"/>
</dbReference>
<feature type="transmembrane region" description="Helical" evidence="8">
    <location>
        <begin position="701"/>
        <end position="718"/>
    </location>
</feature>
<organism evidence="10 11">
    <name type="scientific">Purpureocillium lavendulum</name>
    <dbReference type="NCBI Taxonomy" id="1247861"/>
    <lineage>
        <taxon>Eukaryota</taxon>
        <taxon>Fungi</taxon>
        <taxon>Dikarya</taxon>
        <taxon>Ascomycota</taxon>
        <taxon>Pezizomycotina</taxon>
        <taxon>Sordariomycetes</taxon>
        <taxon>Hypocreomycetidae</taxon>
        <taxon>Hypocreales</taxon>
        <taxon>Ophiocordycipitaceae</taxon>
        <taxon>Purpureocillium</taxon>
    </lineage>
</organism>
<feature type="region of interest" description="Disordered" evidence="7">
    <location>
        <begin position="26"/>
        <end position="49"/>
    </location>
</feature>
<comment type="similarity">
    <text evidence="2">Belongs to the RutC family.</text>
</comment>
<feature type="compositionally biased region" description="Polar residues" evidence="7">
    <location>
        <begin position="1197"/>
        <end position="1211"/>
    </location>
</feature>
<dbReference type="InterPro" id="IPR006056">
    <property type="entry name" value="RidA"/>
</dbReference>
<dbReference type="EMBL" id="JAQHRD010000001">
    <property type="protein sequence ID" value="KAJ6445414.1"/>
    <property type="molecule type" value="Genomic_DNA"/>
</dbReference>
<keyword evidence="8" id="KW-1133">Transmembrane helix</keyword>
<dbReference type="NCBIfam" id="TIGR00004">
    <property type="entry name" value="Rid family detoxifying hydrolase"/>
    <property type="match status" value="1"/>
</dbReference>
<dbReference type="SMART" id="SM00906">
    <property type="entry name" value="Fungal_trans"/>
    <property type="match status" value="1"/>
</dbReference>
<keyword evidence="3" id="KW-0805">Transcription regulation</keyword>
<feature type="region of interest" description="Disordered" evidence="7">
    <location>
        <begin position="1160"/>
        <end position="1212"/>
    </location>
</feature>
<reference evidence="10" key="1">
    <citation type="submission" date="2023-01" db="EMBL/GenBank/DDBJ databases">
        <title>The growth and conidiation of Purpureocillium lavendulum are regulated by nitrogen source and histone H3K14 acetylation.</title>
        <authorList>
            <person name="Tang P."/>
            <person name="Han J."/>
            <person name="Zhang C."/>
            <person name="Tang P."/>
            <person name="Qi F."/>
            <person name="Zhang K."/>
            <person name="Liang L."/>
        </authorList>
    </citation>
    <scope>NUCLEOTIDE SEQUENCE</scope>
    <source>
        <strain evidence="10">YMF1.00683</strain>
    </source>
</reference>
<dbReference type="InterPro" id="IPR035959">
    <property type="entry name" value="RutC-like_sf"/>
</dbReference>
<feature type="compositionally biased region" description="Polar residues" evidence="7">
    <location>
        <begin position="34"/>
        <end position="44"/>
    </location>
</feature>
<name>A0AB34G2N8_9HYPO</name>
<dbReference type="CDD" id="cd00448">
    <property type="entry name" value="YjgF_YER057c_UK114_family"/>
    <property type="match status" value="1"/>
</dbReference>
<evidence type="ECO:0000256" key="1">
    <source>
        <dbReference type="ARBA" id="ARBA00004123"/>
    </source>
</evidence>
<dbReference type="GO" id="GO:0005739">
    <property type="term" value="C:mitochondrion"/>
    <property type="evidence" value="ECO:0007669"/>
    <property type="project" value="UniProtKB-ARBA"/>
</dbReference>
<proteinExistence type="inferred from homology"/>
<keyword evidence="5" id="KW-0804">Transcription</keyword>
<dbReference type="PANTHER" id="PTHR46910">
    <property type="entry name" value="TRANSCRIPTION FACTOR PDR1"/>
    <property type="match status" value="1"/>
</dbReference>
<dbReference type="CDD" id="cd12148">
    <property type="entry name" value="fungal_TF_MHR"/>
    <property type="match status" value="1"/>
</dbReference>
<gene>
    <name evidence="10" type="ORF">O9K51_00173</name>
</gene>
<comment type="caution">
    <text evidence="10">The sequence shown here is derived from an EMBL/GenBank/DDBJ whole genome shotgun (WGS) entry which is preliminary data.</text>
</comment>
<evidence type="ECO:0000256" key="8">
    <source>
        <dbReference type="SAM" id="Phobius"/>
    </source>
</evidence>
<keyword evidence="11" id="KW-1185">Reference proteome</keyword>
<dbReference type="GO" id="GO:0003700">
    <property type="term" value="F:DNA-binding transcription factor activity"/>
    <property type="evidence" value="ECO:0007669"/>
    <property type="project" value="InterPro"/>
</dbReference>
<dbReference type="InterPro" id="IPR007219">
    <property type="entry name" value="XnlR_reg_dom"/>
</dbReference>